<dbReference type="EMBL" id="UINC01011541">
    <property type="protein sequence ID" value="SVA50880.1"/>
    <property type="molecule type" value="Genomic_DNA"/>
</dbReference>
<reference evidence="1" key="1">
    <citation type="submission" date="2018-05" db="EMBL/GenBank/DDBJ databases">
        <authorList>
            <person name="Lanie J.A."/>
            <person name="Ng W.-L."/>
            <person name="Kazmierczak K.M."/>
            <person name="Andrzejewski T.M."/>
            <person name="Davidsen T.M."/>
            <person name="Wayne K.J."/>
            <person name="Tettelin H."/>
            <person name="Glass J.I."/>
            <person name="Rusch D."/>
            <person name="Podicherti R."/>
            <person name="Tsui H.-C.T."/>
            <person name="Winkler M.E."/>
        </authorList>
    </citation>
    <scope>NUCLEOTIDE SEQUENCE</scope>
</reference>
<dbReference type="AlphaFoldDB" id="A0A381WEB9"/>
<gene>
    <name evidence="1" type="ORF">METZ01_LOCUS103734</name>
</gene>
<proteinExistence type="predicted"/>
<organism evidence="1">
    <name type="scientific">marine metagenome</name>
    <dbReference type="NCBI Taxonomy" id="408172"/>
    <lineage>
        <taxon>unclassified sequences</taxon>
        <taxon>metagenomes</taxon>
        <taxon>ecological metagenomes</taxon>
    </lineage>
</organism>
<accession>A0A381WEB9</accession>
<evidence type="ECO:0000313" key="1">
    <source>
        <dbReference type="EMBL" id="SVA50880.1"/>
    </source>
</evidence>
<sequence length="32" mass="3674">MICKKNQLSTNQYNNSPSILNVTFMLMINILS</sequence>
<name>A0A381WEB9_9ZZZZ</name>
<protein>
    <submittedName>
        <fullName evidence="1">Uncharacterized protein</fullName>
    </submittedName>
</protein>